<reference evidence="1 2" key="1">
    <citation type="journal article" date="2012" name="Appl. Environ. Microbiol.">
        <title>Characterization of Two Virulent Phages of Lactobacillus plantarum.</title>
        <authorList>
            <person name="Briggiler Marco M."/>
            <person name="Garneau J.E."/>
            <person name="Tremblay D."/>
            <person name="Quiberoni A."/>
            <person name="Moineau S."/>
        </authorList>
    </citation>
    <scope>NUCLEOTIDE SEQUENCE [LARGE SCALE GENOMIC DNA]</scope>
</reference>
<evidence type="ECO:0000313" key="1">
    <source>
        <dbReference type="EMBL" id="AFU63119.1"/>
    </source>
</evidence>
<proteinExistence type="predicted"/>
<organism evidence="1 2">
    <name type="scientific">Lactobacillus phage ATCC 8014-B2</name>
    <dbReference type="NCBI Taxonomy" id="1225795"/>
    <lineage>
        <taxon>Viruses</taxon>
        <taxon>Duplodnaviria</taxon>
        <taxon>Heunggongvirae</taxon>
        <taxon>Uroviricota</taxon>
        <taxon>Caudoviricetes</taxon>
        <taxon>Tybeckvirinae</taxon>
        <taxon>Douglaswolinvirus</taxon>
        <taxon>Douglaswolinvirus B2</taxon>
    </lineage>
</organism>
<evidence type="ECO:0000313" key="2">
    <source>
        <dbReference type="Proteomes" id="UP000008061"/>
    </source>
</evidence>
<keyword evidence="2" id="KW-1185">Reference proteome</keyword>
<sequence>MKKYLLVDEYEDTDEVVVYTKYSVVEAKTPKEAIIQESYNDLFGADKRKYDGLADSGKLQKSTVDVREMSGNETIGDNLIYDILRE</sequence>
<dbReference type="Proteomes" id="UP000008061">
    <property type="component" value="Segment"/>
</dbReference>
<protein>
    <submittedName>
        <fullName evidence="1">Uncharacterized protein</fullName>
    </submittedName>
</protein>
<accession>K4ID62</accession>
<name>K4ID62_9CAUD</name>
<gene>
    <name evidence="1" type="ORF">8014-B2_0052</name>
</gene>
<dbReference type="EMBL" id="JX486088">
    <property type="protein sequence ID" value="AFU63119.1"/>
    <property type="molecule type" value="Genomic_DNA"/>
</dbReference>